<evidence type="ECO:0000256" key="1">
    <source>
        <dbReference type="SAM" id="SignalP"/>
    </source>
</evidence>
<dbReference type="AlphaFoldDB" id="A0AAV9GQ02"/>
<evidence type="ECO:0000313" key="3">
    <source>
        <dbReference type="Proteomes" id="UP001321760"/>
    </source>
</evidence>
<gene>
    <name evidence="2" type="ORF">QBC34DRAFT_403954</name>
</gene>
<comment type="caution">
    <text evidence="2">The sequence shown here is derived from an EMBL/GenBank/DDBJ whole genome shotgun (WGS) entry which is preliminary data.</text>
</comment>
<reference evidence="2" key="2">
    <citation type="submission" date="2023-05" db="EMBL/GenBank/DDBJ databases">
        <authorList>
            <consortium name="Lawrence Berkeley National Laboratory"/>
            <person name="Steindorff A."/>
            <person name="Hensen N."/>
            <person name="Bonometti L."/>
            <person name="Westerberg I."/>
            <person name="Brannstrom I.O."/>
            <person name="Guillou S."/>
            <person name="Cros-Aarteil S."/>
            <person name="Calhoun S."/>
            <person name="Haridas S."/>
            <person name="Kuo A."/>
            <person name="Mondo S."/>
            <person name="Pangilinan J."/>
            <person name="Riley R."/>
            <person name="Labutti K."/>
            <person name="Andreopoulos B."/>
            <person name="Lipzen A."/>
            <person name="Chen C."/>
            <person name="Yanf M."/>
            <person name="Daum C."/>
            <person name="Ng V."/>
            <person name="Clum A."/>
            <person name="Ohm R."/>
            <person name="Martin F."/>
            <person name="Silar P."/>
            <person name="Natvig D."/>
            <person name="Lalanne C."/>
            <person name="Gautier V."/>
            <person name="Ament-Velasquez S.L."/>
            <person name="Kruys A."/>
            <person name="Hutchinson M.I."/>
            <person name="Powell A.J."/>
            <person name="Barry K."/>
            <person name="Miller A.N."/>
            <person name="Grigoriev I.V."/>
            <person name="Debuchy R."/>
            <person name="Gladieux P."/>
            <person name="Thoren M.H."/>
            <person name="Johannesson H."/>
        </authorList>
    </citation>
    <scope>NUCLEOTIDE SEQUENCE</scope>
    <source>
        <strain evidence="2">PSN243</strain>
    </source>
</reference>
<evidence type="ECO:0008006" key="4">
    <source>
        <dbReference type="Google" id="ProtNLM"/>
    </source>
</evidence>
<keyword evidence="3" id="KW-1185">Reference proteome</keyword>
<organism evidence="2 3">
    <name type="scientific">Podospora aff. communis PSN243</name>
    <dbReference type="NCBI Taxonomy" id="3040156"/>
    <lineage>
        <taxon>Eukaryota</taxon>
        <taxon>Fungi</taxon>
        <taxon>Dikarya</taxon>
        <taxon>Ascomycota</taxon>
        <taxon>Pezizomycotina</taxon>
        <taxon>Sordariomycetes</taxon>
        <taxon>Sordariomycetidae</taxon>
        <taxon>Sordariales</taxon>
        <taxon>Podosporaceae</taxon>
        <taxon>Podospora</taxon>
    </lineage>
</organism>
<sequence>MTRRFSGPAGLLSSFLFVQLSMGVNEESVKNLVQPHRQDTWRRFRAFIIHCIRGCRDGLGYLATRLGDGEHPPLSERPLKCVFRWRIKDLSIIPEFSDREHCLTLRLAACEKMLCAP</sequence>
<evidence type="ECO:0000313" key="2">
    <source>
        <dbReference type="EMBL" id="KAK4449761.1"/>
    </source>
</evidence>
<protein>
    <recommendedName>
        <fullName evidence="4">Secreted protein</fullName>
    </recommendedName>
</protein>
<dbReference type="EMBL" id="MU865935">
    <property type="protein sequence ID" value="KAK4449761.1"/>
    <property type="molecule type" value="Genomic_DNA"/>
</dbReference>
<reference evidence="2" key="1">
    <citation type="journal article" date="2023" name="Mol. Phylogenet. Evol.">
        <title>Genome-scale phylogeny and comparative genomics of the fungal order Sordariales.</title>
        <authorList>
            <person name="Hensen N."/>
            <person name="Bonometti L."/>
            <person name="Westerberg I."/>
            <person name="Brannstrom I.O."/>
            <person name="Guillou S."/>
            <person name="Cros-Aarteil S."/>
            <person name="Calhoun S."/>
            <person name="Haridas S."/>
            <person name="Kuo A."/>
            <person name="Mondo S."/>
            <person name="Pangilinan J."/>
            <person name="Riley R."/>
            <person name="LaButti K."/>
            <person name="Andreopoulos B."/>
            <person name="Lipzen A."/>
            <person name="Chen C."/>
            <person name="Yan M."/>
            <person name="Daum C."/>
            <person name="Ng V."/>
            <person name="Clum A."/>
            <person name="Steindorff A."/>
            <person name="Ohm R.A."/>
            <person name="Martin F."/>
            <person name="Silar P."/>
            <person name="Natvig D.O."/>
            <person name="Lalanne C."/>
            <person name="Gautier V."/>
            <person name="Ament-Velasquez S.L."/>
            <person name="Kruys A."/>
            <person name="Hutchinson M.I."/>
            <person name="Powell A.J."/>
            <person name="Barry K."/>
            <person name="Miller A.N."/>
            <person name="Grigoriev I.V."/>
            <person name="Debuchy R."/>
            <person name="Gladieux P."/>
            <person name="Hiltunen Thoren M."/>
            <person name="Johannesson H."/>
        </authorList>
    </citation>
    <scope>NUCLEOTIDE SEQUENCE</scope>
    <source>
        <strain evidence="2">PSN243</strain>
    </source>
</reference>
<feature type="chain" id="PRO_5043373098" description="Secreted protein" evidence="1">
    <location>
        <begin position="24"/>
        <end position="117"/>
    </location>
</feature>
<proteinExistence type="predicted"/>
<name>A0AAV9GQ02_9PEZI</name>
<dbReference type="Proteomes" id="UP001321760">
    <property type="component" value="Unassembled WGS sequence"/>
</dbReference>
<accession>A0AAV9GQ02</accession>
<keyword evidence="1" id="KW-0732">Signal</keyword>
<feature type="signal peptide" evidence="1">
    <location>
        <begin position="1"/>
        <end position="23"/>
    </location>
</feature>